<dbReference type="Gene3D" id="3.10.170.10">
    <property type="match status" value="1"/>
</dbReference>
<evidence type="ECO:0000256" key="7">
    <source>
        <dbReference type="RuleBase" id="RU366073"/>
    </source>
</evidence>
<keyword evidence="5 7" id="KW-0862">Zinc</keyword>
<evidence type="ECO:0000256" key="2">
    <source>
        <dbReference type="ARBA" id="ARBA00022670"/>
    </source>
</evidence>
<feature type="domain" description="Peptidase M4" evidence="8">
    <location>
        <begin position="72"/>
        <end position="180"/>
    </location>
</feature>
<keyword evidence="7" id="KW-0964">Secreted</keyword>
<evidence type="ECO:0000256" key="1">
    <source>
        <dbReference type="ARBA" id="ARBA00009388"/>
    </source>
</evidence>
<dbReference type="Gene3D" id="1.10.390.10">
    <property type="entry name" value="Neutral Protease Domain 2"/>
    <property type="match status" value="1"/>
</dbReference>
<comment type="cofactor">
    <cofactor evidence="7">
        <name>Zn(2+)</name>
        <dbReference type="ChEBI" id="CHEBI:29105"/>
    </cofactor>
</comment>
<dbReference type="PANTHER" id="PTHR43579:SF1">
    <property type="entry name" value="NEUTRAL METALLOPROTEINASE"/>
    <property type="match status" value="1"/>
</dbReference>
<dbReference type="EMBL" id="JAPFQA010000002">
    <property type="protein sequence ID" value="MCZ8543857.1"/>
    <property type="molecule type" value="Genomic_DNA"/>
</dbReference>
<sequence>MRHLHAHGGGGCTCFIIPPHMLEKIAENGTADQREKARQALSIDRTFRAQRVAQPLQAPDRIQGAGALHKNRRTYTANHGTGLPGTLVRSEGQGASGDVAVDEAYDGLGATFDLYAQVYGRNSIDDNGMDLIATVHYGNKYNNAFWNGAQMVFGDGDGTIFNRFTIAIDVEGHELTHGVTGATAALEYHDQPGALNESVSDCFGSLVKQRSLGQTAAQADWLIGAGLLAAGIHGVALRSMKAPGTAYDDPLLGKDPQPDHMSKYVNTASDNGGVHINSGIPNKAFYLTAVAIGGNSWDGAGKIWYKTLLDSRLTKTAQFLDFANLTVDNANSLFGAAVRDKVIKAWHDVGIDVAPVLSWQYNKAVLSTFTSPHQTNAWAYIQDNGWRKVQTLTPDGVHNMFTLLTESQSSGAKVHVYVDAALIYQAYSA</sequence>
<proteinExistence type="inferred from homology"/>
<dbReference type="PANTHER" id="PTHR43579">
    <property type="match status" value="1"/>
</dbReference>
<keyword evidence="4 7" id="KW-0378">Hydrolase</keyword>
<dbReference type="Pfam" id="PF02868">
    <property type="entry name" value="Peptidase_M4_C"/>
    <property type="match status" value="1"/>
</dbReference>
<keyword evidence="2 7" id="KW-0645">Protease</keyword>
<evidence type="ECO:0000259" key="9">
    <source>
        <dbReference type="Pfam" id="PF02868"/>
    </source>
</evidence>
<dbReference type="InterPro" id="IPR027268">
    <property type="entry name" value="Peptidase_M4/M1_CTD_sf"/>
</dbReference>
<organism evidence="10 11">
    <name type="scientific">Mesorhizobium qingshengii</name>
    <dbReference type="NCBI Taxonomy" id="1165689"/>
    <lineage>
        <taxon>Bacteria</taxon>
        <taxon>Pseudomonadati</taxon>
        <taxon>Pseudomonadota</taxon>
        <taxon>Alphaproteobacteria</taxon>
        <taxon>Hyphomicrobiales</taxon>
        <taxon>Phyllobacteriaceae</taxon>
        <taxon>Mesorhizobium</taxon>
    </lineage>
</organism>
<keyword evidence="3" id="KW-0479">Metal-binding</keyword>
<dbReference type="InterPro" id="IPR023612">
    <property type="entry name" value="Peptidase_M4"/>
</dbReference>
<feature type="domain" description="Peptidase M4 C-terminal" evidence="9">
    <location>
        <begin position="184"/>
        <end position="351"/>
    </location>
</feature>
<comment type="caution">
    <text evidence="10">The sequence shown here is derived from an EMBL/GenBank/DDBJ whole genome shotgun (WGS) entry which is preliminary data.</text>
</comment>
<dbReference type="InterPro" id="IPR052759">
    <property type="entry name" value="Metalloprotease_M4"/>
</dbReference>
<accession>A0ABT4QQL0</accession>
<keyword evidence="6 7" id="KW-0482">Metalloprotease</keyword>
<dbReference type="RefSeq" id="WP_269904428.1">
    <property type="nucleotide sequence ID" value="NZ_JAPFQA010000002.1"/>
</dbReference>
<dbReference type="PRINTS" id="PR00730">
    <property type="entry name" value="THERMOLYSIN"/>
</dbReference>
<evidence type="ECO:0000313" key="11">
    <source>
        <dbReference type="Proteomes" id="UP001152178"/>
    </source>
</evidence>
<dbReference type="CDD" id="cd09597">
    <property type="entry name" value="M4_TLP"/>
    <property type="match status" value="1"/>
</dbReference>
<evidence type="ECO:0000256" key="4">
    <source>
        <dbReference type="ARBA" id="ARBA00022801"/>
    </source>
</evidence>
<gene>
    <name evidence="10" type="ORF">OOJ09_06685</name>
</gene>
<reference evidence="10" key="1">
    <citation type="submission" date="2022-11" db="EMBL/GenBank/DDBJ databases">
        <authorList>
            <person name="Coimbra C."/>
        </authorList>
    </citation>
    <scope>NUCLEOTIDE SEQUENCE</scope>
    <source>
        <strain evidence="10">Jales19</strain>
    </source>
</reference>
<dbReference type="Proteomes" id="UP001152178">
    <property type="component" value="Unassembled WGS sequence"/>
</dbReference>
<dbReference type="Pfam" id="PF01447">
    <property type="entry name" value="Peptidase_M4"/>
    <property type="match status" value="1"/>
</dbReference>
<evidence type="ECO:0000256" key="5">
    <source>
        <dbReference type="ARBA" id="ARBA00022833"/>
    </source>
</evidence>
<comment type="similarity">
    <text evidence="1 7">Belongs to the peptidase M4 family.</text>
</comment>
<dbReference type="EC" id="3.4.24.-" evidence="7"/>
<evidence type="ECO:0000313" key="10">
    <source>
        <dbReference type="EMBL" id="MCZ8543857.1"/>
    </source>
</evidence>
<dbReference type="InterPro" id="IPR001570">
    <property type="entry name" value="Peptidase_M4_C_domain"/>
</dbReference>
<protein>
    <recommendedName>
        <fullName evidence="7">Neutral metalloproteinase</fullName>
        <ecNumber evidence="7">3.4.24.-</ecNumber>
    </recommendedName>
</protein>
<evidence type="ECO:0000256" key="6">
    <source>
        <dbReference type="ARBA" id="ARBA00023049"/>
    </source>
</evidence>
<comment type="subcellular location">
    <subcellularLocation>
        <location evidence="7">Secreted</location>
    </subcellularLocation>
</comment>
<name>A0ABT4QQL0_9HYPH</name>
<comment type="function">
    <text evidence="7">Extracellular zinc metalloprotease.</text>
</comment>
<evidence type="ECO:0000259" key="8">
    <source>
        <dbReference type="Pfam" id="PF01447"/>
    </source>
</evidence>
<dbReference type="SUPFAM" id="SSF55486">
    <property type="entry name" value="Metalloproteases ('zincins'), catalytic domain"/>
    <property type="match status" value="1"/>
</dbReference>
<dbReference type="InterPro" id="IPR013856">
    <property type="entry name" value="Peptidase_M4_domain"/>
</dbReference>
<evidence type="ECO:0000256" key="3">
    <source>
        <dbReference type="ARBA" id="ARBA00022723"/>
    </source>
</evidence>
<keyword evidence="11" id="KW-1185">Reference proteome</keyword>